<keyword evidence="1" id="KW-0472">Membrane</keyword>
<evidence type="ECO:0000313" key="3">
    <source>
        <dbReference type="Proteomes" id="UP000037069"/>
    </source>
</evidence>
<accession>A0A0L0CPM1</accession>
<organism evidence="2 3">
    <name type="scientific">Lucilia cuprina</name>
    <name type="common">Green bottle fly</name>
    <name type="synonym">Australian sheep blowfly</name>
    <dbReference type="NCBI Taxonomy" id="7375"/>
    <lineage>
        <taxon>Eukaryota</taxon>
        <taxon>Metazoa</taxon>
        <taxon>Ecdysozoa</taxon>
        <taxon>Arthropoda</taxon>
        <taxon>Hexapoda</taxon>
        <taxon>Insecta</taxon>
        <taxon>Pterygota</taxon>
        <taxon>Neoptera</taxon>
        <taxon>Endopterygota</taxon>
        <taxon>Diptera</taxon>
        <taxon>Brachycera</taxon>
        <taxon>Muscomorpha</taxon>
        <taxon>Oestroidea</taxon>
        <taxon>Calliphoridae</taxon>
        <taxon>Luciliinae</taxon>
        <taxon>Lucilia</taxon>
    </lineage>
</organism>
<name>A0A0L0CPM1_LUCCU</name>
<keyword evidence="1" id="KW-0812">Transmembrane</keyword>
<sequence>MNHNLLPNQGLKNIPRIYVLKTSMVVFKSFAINFIFSATRNILNAHASTLEISRWVSGTLLKIVLLRSKKCVTKVYINTFTSNIIVILAFICQQLALNRQTLPLPQLYRKYGFAWMSINRGSTVTCLSLMKRGVWTDFTTLLFRVNDNTVKL</sequence>
<dbReference type="EMBL" id="JRES01000099">
    <property type="protein sequence ID" value="KNC34122.1"/>
    <property type="molecule type" value="Genomic_DNA"/>
</dbReference>
<protein>
    <submittedName>
        <fullName evidence="2">Uncharacterized protein</fullName>
    </submittedName>
</protein>
<keyword evidence="1" id="KW-1133">Transmembrane helix</keyword>
<keyword evidence="3" id="KW-1185">Reference proteome</keyword>
<feature type="transmembrane region" description="Helical" evidence="1">
    <location>
        <begin position="75"/>
        <end position="96"/>
    </location>
</feature>
<dbReference type="Proteomes" id="UP000037069">
    <property type="component" value="Unassembled WGS sequence"/>
</dbReference>
<comment type="caution">
    <text evidence="2">The sequence shown here is derived from an EMBL/GenBank/DDBJ whole genome shotgun (WGS) entry which is preliminary data.</text>
</comment>
<reference evidence="2 3" key="1">
    <citation type="journal article" date="2015" name="Nat. Commun.">
        <title>Lucilia cuprina genome unlocks parasitic fly biology to underpin future interventions.</title>
        <authorList>
            <person name="Anstead C.A."/>
            <person name="Korhonen P.K."/>
            <person name="Young N.D."/>
            <person name="Hall R.S."/>
            <person name="Jex A.R."/>
            <person name="Murali S.C."/>
            <person name="Hughes D.S."/>
            <person name="Lee S.F."/>
            <person name="Perry T."/>
            <person name="Stroehlein A.J."/>
            <person name="Ansell B.R."/>
            <person name="Breugelmans B."/>
            <person name="Hofmann A."/>
            <person name="Qu J."/>
            <person name="Dugan S."/>
            <person name="Lee S.L."/>
            <person name="Chao H."/>
            <person name="Dinh H."/>
            <person name="Han Y."/>
            <person name="Doddapaneni H.V."/>
            <person name="Worley K.C."/>
            <person name="Muzny D.M."/>
            <person name="Ioannidis P."/>
            <person name="Waterhouse R.M."/>
            <person name="Zdobnov E.M."/>
            <person name="James P.J."/>
            <person name="Bagnall N.H."/>
            <person name="Kotze A.C."/>
            <person name="Gibbs R.A."/>
            <person name="Richards S."/>
            <person name="Batterham P."/>
            <person name="Gasser R.B."/>
        </authorList>
    </citation>
    <scope>NUCLEOTIDE SEQUENCE [LARGE SCALE GENOMIC DNA]</scope>
    <source>
        <strain evidence="2 3">LS</strain>
        <tissue evidence="2">Full body</tissue>
    </source>
</reference>
<dbReference type="AlphaFoldDB" id="A0A0L0CPM1"/>
<evidence type="ECO:0000313" key="2">
    <source>
        <dbReference type="EMBL" id="KNC34122.1"/>
    </source>
</evidence>
<proteinExistence type="predicted"/>
<gene>
    <name evidence="2" type="ORF">FF38_12901</name>
</gene>
<evidence type="ECO:0000256" key="1">
    <source>
        <dbReference type="SAM" id="Phobius"/>
    </source>
</evidence>